<keyword evidence="3" id="KW-1185">Reference proteome</keyword>
<feature type="non-terminal residue" evidence="2">
    <location>
        <position position="1"/>
    </location>
</feature>
<sequence>MNNCIYLKVSGNKICFLMLYVDDILLATYDNGLLYEVKQFFSKNFDIKDMGVSYVIDIKIYRERSRDILGLSQKTYINKCPKNDFAWEHMENISYASIIGSLMYAQFYTRLDIAYFVGVLGRYKSNPGVDQWKVAKKVMRYLQRIKNYIIMYRQINNLEVIAYSNSEYTSCVDS</sequence>
<reference evidence="2" key="1">
    <citation type="submission" date="2018-05" db="EMBL/GenBank/DDBJ databases">
        <title>Draft genome of Mucuna pruriens seed.</title>
        <authorList>
            <person name="Nnadi N.E."/>
            <person name="Vos R."/>
            <person name="Hasami M.H."/>
            <person name="Devisetty U.K."/>
            <person name="Aguiy J.C."/>
        </authorList>
    </citation>
    <scope>NUCLEOTIDE SEQUENCE [LARGE SCALE GENOMIC DNA]</scope>
    <source>
        <strain evidence="2">JCA_2017</strain>
    </source>
</reference>
<dbReference type="Proteomes" id="UP000257109">
    <property type="component" value="Unassembled WGS sequence"/>
</dbReference>
<name>A0A371F5C1_MUCPR</name>
<dbReference type="Pfam" id="PF07727">
    <property type="entry name" value="RVT_2"/>
    <property type="match status" value="1"/>
</dbReference>
<dbReference type="AlphaFoldDB" id="A0A371F5C1"/>
<feature type="domain" description="Reverse transcriptase Ty1/copia-type" evidence="1">
    <location>
        <begin position="4"/>
        <end position="80"/>
    </location>
</feature>
<dbReference type="PANTHER" id="PTHR11439">
    <property type="entry name" value="GAG-POL-RELATED RETROTRANSPOSON"/>
    <property type="match status" value="1"/>
</dbReference>
<gene>
    <name evidence="2" type="ORF">CR513_47052</name>
</gene>
<dbReference type="InterPro" id="IPR013103">
    <property type="entry name" value="RVT_2"/>
</dbReference>
<proteinExistence type="predicted"/>
<dbReference type="OrthoDB" id="1436818at2759"/>
<accession>A0A371F5C1</accession>
<evidence type="ECO:0000313" key="3">
    <source>
        <dbReference type="Proteomes" id="UP000257109"/>
    </source>
</evidence>
<dbReference type="PANTHER" id="PTHR11439:SF467">
    <property type="entry name" value="INTEGRASE CATALYTIC DOMAIN-CONTAINING PROTEIN"/>
    <property type="match status" value="1"/>
</dbReference>
<dbReference type="STRING" id="157652.A0A371F5C1"/>
<organism evidence="2 3">
    <name type="scientific">Mucuna pruriens</name>
    <name type="common">Velvet bean</name>
    <name type="synonym">Dolichos pruriens</name>
    <dbReference type="NCBI Taxonomy" id="157652"/>
    <lineage>
        <taxon>Eukaryota</taxon>
        <taxon>Viridiplantae</taxon>
        <taxon>Streptophyta</taxon>
        <taxon>Embryophyta</taxon>
        <taxon>Tracheophyta</taxon>
        <taxon>Spermatophyta</taxon>
        <taxon>Magnoliopsida</taxon>
        <taxon>eudicotyledons</taxon>
        <taxon>Gunneridae</taxon>
        <taxon>Pentapetalae</taxon>
        <taxon>rosids</taxon>
        <taxon>fabids</taxon>
        <taxon>Fabales</taxon>
        <taxon>Fabaceae</taxon>
        <taxon>Papilionoideae</taxon>
        <taxon>50 kb inversion clade</taxon>
        <taxon>NPAAA clade</taxon>
        <taxon>indigoferoid/millettioid clade</taxon>
        <taxon>Phaseoleae</taxon>
        <taxon>Mucuna</taxon>
    </lineage>
</organism>
<evidence type="ECO:0000259" key="1">
    <source>
        <dbReference type="Pfam" id="PF07727"/>
    </source>
</evidence>
<protein>
    <recommendedName>
        <fullName evidence="1">Reverse transcriptase Ty1/copia-type domain-containing protein</fullName>
    </recommendedName>
</protein>
<comment type="caution">
    <text evidence="2">The sequence shown here is derived from an EMBL/GenBank/DDBJ whole genome shotgun (WGS) entry which is preliminary data.</text>
</comment>
<evidence type="ECO:0000313" key="2">
    <source>
        <dbReference type="EMBL" id="RDX73353.1"/>
    </source>
</evidence>
<dbReference type="EMBL" id="QJKJ01010561">
    <property type="protein sequence ID" value="RDX73353.1"/>
    <property type="molecule type" value="Genomic_DNA"/>
</dbReference>